<protein>
    <submittedName>
        <fullName evidence="1">Uncharacterized protein</fullName>
    </submittedName>
</protein>
<name>A0A7J6X8Q7_THATH</name>
<feature type="non-terminal residue" evidence="1">
    <location>
        <position position="60"/>
    </location>
</feature>
<keyword evidence="2" id="KW-1185">Reference proteome</keyword>
<reference evidence="1 2" key="1">
    <citation type="submission" date="2020-06" db="EMBL/GenBank/DDBJ databases">
        <title>Transcriptomic and genomic resources for Thalictrum thalictroides and T. hernandezii: Facilitating candidate gene discovery in an emerging model plant lineage.</title>
        <authorList>
            <person name="Arias T."/>
            <person name="Riano-Pachon D.M."/>
            <person name="Di Stilio V.S."/>
        </authorList>
    </citation>
    <scope>NUCLEOTIDE SEQUENCE [LARGE SCALE GENOMIC DNA]</scope>
    <source>
        <strain evidence="2">cv. WT478/WT964</strain>
        <tissue evidence="1">Leaves</tissue>
    </source>
</reference>
<organism evidence="1 2">
    <name type="scientific">Thalictrum thalictroides</name>
    <name type="common">Rue-anemone</name>
    <name type="synonym">Anemone thalictroides</name>
    <dbReference type="NCBI Taxonomy" id="46969"/>
    <lineage>
        <taxon>Eukaryota</taxon>
        <taxon>Viridiplantae</taxon>
        <taxon>Streptophyta</taxon>
        <taxon>Embryophyta</taxon>
        <taxon>Tracheophyta</taxon>
        <taxon>Spermatophyta</taxon>
        <taxon>Magnoliopsida</taxon>
        <taxon>Ranunculales</taxon>
        <taxon>Ranunculaceae</taxon>
        <taxon>Thalictroideae</taxon>
        <taxon>Thalictrum</taxon>
    </lineage>
</organism>
<proteinExistence type="predicted"/>
<sequence length="60" mass="6697">KSTWDFGPGEFSVSHENWLGTGCLATVLPQDCPQYTLKYAAAQDFCLPIFQTATQNTLRE</sequence>
<dbReference type="AlphaFoldDB" id="A0A7J6X8Q7"/>
<evidence type="ECO:0000313" key="2">
    <source>
        <dbReference type="Proteomes" id="UP000554482"/>
    </source>
</evidence>
<comment type="caution">
    <text evidence="1">The sequence shown here is derived from an EMBL/GenBank/DDBJ whole genome shotgun (WGS) entry which is preliminary data.</text>
</comment>
<dbReference type="Proteomes" id="UP000554482">
    <property type="component" value="Unassembled WGS sequence"/>
</dbReference>
<evidence type="ECO:0000313" key="1">
    <source>
        <dbReference type="EMBL" id="KAF5206171.1"/>
    </source>
</evidence>
<feature type="non-terminal residue" evidence="1">
    <location>
        <position position="1"/>
    </location>
</feature>
<gene>
    <name evidence="1" type="ORF">FRX31_004242</name>
</gene>
<accession>A0A7J6X8Q7</accession>
<dbReference type="EMBL" id="JABWDY010003100">
    <property type="protein sequence ID" value="KAF5206171.1"/>
    <property type="molecule type" value="Genomic_DNA"/>
</dbReference>